<proteinExistence type="predicted"/>
<evidence type="ECO:0000313" key="3">
    <source>
        <dbReference type="Proteomes" id="UP000008633"/>
    </source>
</evidence>
<feature type="compositionally biased region" description="Basic and acidic residues" evidence="1">
    <location>
        <begin position="60"/>
        <end position="69"/>
    </location>
</feature>
<dbReference type="RefSeq" id="WP_013554193.1">
    <property type="nucleotide sequence ID" value="NC_014935.1"/>
</dbReference>
<dbReference type="EMBL" id="CP002452">
    <property type="protein sequence ID" value="ADV46502.1"/>
    <property type="molecule type" value="Genomic_DNA"/>
</dbReference>
<gene>
    <name evidence="2" type="ordered locus">Nitsa_1249</name>
</gene>
<evidence type="ECO:0000313" key="2">
    <source>
        <dbReference type="EMBL" id="ADV46502.1"/>
    </source>
</evidence>
<dbReference type="OrthoDB" id="9807633at2"/>
<feature type="region of interest" description="Disordered" evidence="1">
    <location>
        <begin position="48"/>
        <end position="69"/>
    </location>
</feature>
<evidence type="ECO:0000256" key="1">
    <source>
        <dbReference type="SAM" id="MobiDB-lite"/>
    </source>
</evidence>
<dbReference type="KEGG" id="nsa:Nitsa_1249"/>
<dbReference type="HOGENOM" id="CLU_2771709_0_0_7"/>
<accession>E6WYJ0</accession>
<dbReference type="AlphaFoldDB" id="E6WYJ0"/>
<sequence length="69" mass="7716">MASGWGCQHQTTHEGIADWCRLLSHPCDPGCKGCVLYGHRLFSVSDTPSNAAFERRKKKERSDNPLGDR</sequence>
<dbReference type="Proteomes" id="UP000008633">
    <property type="component" value="Chromosome"/>
</dbReference>
<organism evidence="2 3">
    <name type="scientific">Nitratifractor salsuginis (strain DSM 16511 / JCM 12458 / E9I37-1)</name>
    <dbReference type="NCBI Taxonomy" id="749222"/>
    <lineage>
        <taxon>Bacteria</taxon>
        <taxon>Pseudomonadati</taxon>
        <taxon>Campylobacterota</taxon>
        <taxon>Epsilonproteobacteria</taxon>
        <taxon>Campylobacterales</taxon>
        <taxon>Sulfurovaceae</taxon>
        <taxon>Nitratifractor</taxon>
    </lineage>
</organism>
<reference evidence="3" key="2">
    <citation type="submission" date="2011-01" db="EMBL/GenBank/DDBJ databases">
        <title>The complete genome of Nitratifractor salsuginis DSM 16511.</title>
        <authorList>
            <consortium name="US DOE Joint Genome Institute (JGI-PGF)"/>
            <person name="Lucas S."/>
            <person name="Copeland A."/>
            <person name="Lapidus A."/>
            <person name="Bruce D."/>
            <person name="Goodwin L."/>
            <person name="Pitluck S."/>
            <person name="Kyrpides N."/>
            <person name="Mavromatis K."/>
            <person name="Ivanova N."/>
            <person name="Mikhailova N."/>
            <person name="Zeytun A."/>
            <person name="Detter J.C."/>
            <person name="Tapia R."/>
            <person name="Han C."/>
            <person name="Land M."/>
            <person name="Hauser L."/>
            <person name="Markowitz V."/>
            <person name="Cheng J.-F."/>
            <person name="Hugenholtz P."/>
            <person name="Woyke T."/>
            <person name="Wu D."/>
            <person name="Tindall B."/>
            <person name="Schuetze A."/>
            <person name="Brambilla E."/>
            <person name="Klenk H.-P."/>
            <person name="Eisen J.A."/>
        </authorList>
    </citation>
    <scope>NUCLEOTIDE SEQUENCE [LARGE SCALE GENOMIC DNA]</scope>
    <source>
        <strain evidence="3">DSM 16511 / JCM 12458 / E9I37-1</strain>
    </source>
</reference>
<name>E6WYJ0_NITSE</name>
<protein>
    <submittedName>
        <fullName evidence="2">Uncharacterized protein</fullName>
    </submittedName>
</protein>
<reference evidence="2 3" key="1">
    <citation type="journal article" date="2011" name="Stand. Genomic Sci.">
        <title>Complete genome sequence of Nitratifractor salsuginis type strain (E9I37-1).</title>
        <authorList>
            <person name="Anderson I."/>
            <person name="Sikorski J."/>
            <person name="Zeytun A."/>
            <person name="Nolan M."/>
            <person name="Lapidus A."/>
            <person name="Lucas S."/>
            <person name="Hammon N."/>
            <person name="Deshpande S."/>
            <person name="Cheng J.F."/>
            <person name="Tapia R."/>
            <person name="Han C."/>
            <person name="Goodwin L."/>
            <person name="Pitluck S."/>
            <person name="Liolios K."/>
            <person name="Pagani I."/>
            <person name="Ivanova N."/>
            <person name="Huntemann M."/>
            <person name="Mavromatis K."/>
            <person name="Ovchinikova G."/>
            <person name="Pati A."/>
            <person name="Chen A."/>
            <person name="Palaniappan K."/>
            <person name="Land M."/>
            <person name="Hauser L."/>
            <person name="Brambilla E.M."/>
            <person name="Ngatchou-Djao O.D."/>
            <person name="Rohde M."/>
            <person name="Tindall B.J."/>
            <person name="Goker M."/>
            <person name="Detter J.C."/>
            <person name="Woyke T."/>
            <person name="Bristow J."/>
            <person name="Eisen J.A."/>
            <person name="Markowitz V."/>
            <person name="Hugenholtz P."/>
            <person name="Klenk H.P."/>
            <person name="Kyrpides N.C."/>
        </authorList>
    </citation>
    <scope>NUCLEOTIDE SEQUENCE [LARGE SCALE GENOMIC DNA]</scope>
    <source>
        <strain evidence="3">DSM 16511 / JCM 12458 / E9I37-1</strain>
    </source>
</reference>
<keyword evidence="3" id="KW-1185">Reference proteome</keyword>
<dbReference type="STRING" id="749222.Nitsa_1249"/>
<dbReference type="eggNOG" id="ENOG5031B36">
    <property type="taxonomic scope" value="Bacteria"/>
</dbReference>